<dbReference type="GO" id="GO:0000287">
    <property type="term" value="F:magnesium ion binding"/>
    <property type="evidence" value="ECO:0007669"/>
    <property type="project" value="InterPro"/>
</dbReference>
<dbReference type="PANTHER" id="PTHR11241">
    <property type="entry name" value="DEOXYURIDINE 5'-TRIPHOSPHATE NUCLEOTIDOHYDROLASE"/>
    <property type="match status" value="1"/>
</dbReference>
<dbReference type="CDD" id="cd07557">
    <property type="entry name" value="trimeric_dUTPase"/>
    <property type="match status" value="1"/>
</dbReference>
<dbReference type="SUPFAM" id="SSF51283">
    <property type="entry name" value="dUTPase-like"/>
    <property type="match status" value="1"/>
</dbReference>
<evidence type="ECO:0000256" key="2">
    <source>
        <dbReference type="ARBA" id="ARBA00012379"/>
    </source>
</evidence>
<dbReference type="Proteomes" id="UP000030014">
    <property type="component" value="Unassembled WGS sequence"/>
</dbReference>
<comment type="caution">
    <text evidence="7">The sequence shown here is derived from an EMBL/GenBank/DDBJ whole genome shotgun (WGS) entry which is preliminary data.</text>
</comment>
<dbReference type="PANTHER" id="PTHR11241:SF0">
    <property type="entry name" value="DEOXYURIDINE 5'-TRIPHOSPHATE NUCLEOTIDOHYDROLASE"/>
    <property type="match status" value="1"/>
</dbReference>
<organism evidence="7 8">
    <name type="scientific">Clostridium botulinum C/D str. DC5</name>
    <dbReference type="NCBI Taxonomy" id="1443128"/>
    <lineage>
        <taxon>Bacteria</taxon>
        <taxon>Bacillati</taxon>
        <taxon>Bacillota</taxon>
        <taxon>Clostridia</taxon>
        <taxon>Eubacteriales</taxon>
        <taxon>Clostridiaceae</taxon>
        <taxon>Clostridium</taxon>
    </lineage>
</organism>
<dbReference type="GO" id="GO:0006226">
    <property type="term" value="P:dUMP biosynthetic process"/>
    <property type="evidence" value="ECO:0007669"/>
    <property type="project" value="InterPro"/>
</dbReference>
<proteinExistence type="inferred from homology"/>
<dbReference type="EMBL" id="JDRY01000169">
    <property type="protein sequence ID" value="KGM93450.1"/>
    <property type="molecule type" value="Genomic_DNA"/>
</dbReference>
<name>A0A0A0I1C4_CLOBO</name>
<dbReference type="InterPro" id="IPR008181">
    <property type="entry name" value="dUTPase"/>
</dbReference>
<dbReference type="InterPro" id="IPR029054">
    <property type="entry name" value="dUTPase-like"/>
</dbReference>
<evidence type="ECO:0000256" key="3">
    <source>
        <dbReference type="ARBA" id="ARBA00022801"/>
    </source>
</evidence>
<dbReference type="GO" id="GO:0004170">
    <property type="term" value="F:dUTP diphosphatase activity"/>
    <property type="evidence" value="ECO:0007669"/>
    <property type="project" value="UniProtKB-EC"/>
</dbReference>
<dbReference type="EC" id="3.6.1.23" evidence="2"/>
<evidence type="ECO:0000313" key="8">
    <source>
        <dbReference type="Proteomes" id="UP000030014"/>
    </source>
</evidence>
<evidence type="ECO:0000259" key="6">
    <source>
        <dbReference type="Pfam" id="PF00692"/>
    </source>
</evidence>
<dbReference type="Pfam" id="PF00692">
    <property type="entry name" value="dUTPase"/>
    <property type="match status" value="1"/>
</dbReference>
<feature type="domain" description="dUTPase-like" evidence="6">
    <location>
        <begin position="97"/>
        <end position="185"/>
    </location>
</feature>
<comment type="similarity">
    <text evidence="1">Belongs to the dUTPase family.</text>
</comment>
<keyword evidence="3 7" id="KW-0378">Hydrolase</keyword>
<sequence>MEKKILFLADVNIEGVGMFYKNHTYNINYIDSFLSGKGWVIDYTENRIDNKDELLHTLITTKFIKDNVMQQLLENNIATINEVGVNELYFAKTKPNAIIPTKREEDAGYDIYTCETETIVIKPCSLRMMNTGIAIACNKAYFPKFFDKGGMGSKGIIVGAGVGDSGYRDSYFVPLINTNKDKTVVITNQSDKEIENCTHFDLQQNKFITLDFNRDVEASHYVKKENCIIKPITKAIVQFVMLPVPTFNTKELSWDELKNIKSERGLGKLGSSGK</sequence>
<dbReference type="Gene3D" id="2.70.40.10">
    <property type="match status" value="1"/>
</dbReference>
<evidence type="ECO:0000256" key="4">
    <source>
        <dbReference type="ARBA" id="ARBA00023080"/>
    </source>
</evidence>
<dbReference type="RefSeq" id="WP_039260112.1">
    <property type="nucleotide sequence ID" value="NZ_JDRY01000169.1"/>
</dbReference>
<reference evidence="7 8" key="1">
    <citation type="submission" date="2014-01" db="EMBL/GenBank/DDBJ databases">
        <title>Plasmidome dynamics in the species complex Clostridium novyi sensu lato converts strains of independent lineages into distinctly different pathogens.</title>
        <authorList>
            <person name="Skarin H."/>
            <person name="Segerman B."/>
        </authorList>
    </citation>
    <scope>NUCLEOTIDE SEQUENCE [LARGE SCALE GENOMIC DNA]</scope>
    <source>
        <strain evidence="7 8">DC5</strain>
    </source>
</reference>
<accession>A0A0A0I1C4</accession>
<dbReference type="InterPro" id="IPR036157">
    <property type="entry name" value="dUTPase-like_sf"/>
</dbReference>
<evidence type="ECO:0000256" key="1">
    <source>
        <dbReference type="ARBA" id="ARBA00006581"/>
    </source>
</evidence>
<keyword evidence="4" id="KW-0546">Nucleotide metabolism</keyword>
<gene>
    <name evidence="7" type="ORF">Z955_15000</name>
</gene>
<evidence type="ECO:0000256" key="5">
    <source>
        <dbReference type="ARBA" id="ARBA00047686"/>
    </source>
</evidence>
<protein>
    <recommendedName>
        <fullName evidence="2">dUTP diphosphatase</fullName>
        <ecNumber evidence="2">3.6.1.23</ecNumber>
    </recommendedName>
</protein>
<dbReference type="AlphaFoldDB" id="A0A0A0I1C4"/>
<evidence type="ECO:0000313" key="7">
    <source>
        <dbReference type="EMBL" id="KGM93450.1"/>
    </source>
</evidence>
<dbReference type="GO" id="GO:0046081">
    <property type="term" value="P:dUTP catabolic process"/>
    <property type="evidence" value="ECO:0007669"/>
    <property type="project" value="InterPro"/>
</dbReference>
<comment type="catalytic activity">
    <reaction evidence="5">
        <text>dUTP + H2O = dUMP + diphosphate + H(+)</text>
        <dbReference type="Rhea" id="RHEA:10248"/>
        <dbReference type="ChEBI" id="CHEBI:15377"/>
        <dbReference type="ChEBI" id="CHEBI:15378"/>
        <dbReference type="ChEBI" id="CHEBI:33019"/>
        <dbReference type="ChEBI" id="CHEBI:61555"/>
        <dbReference type="ChEBI" id="CHEBI:246422"/>
        <dbReference type="EC" id="3.6.1.23"/>
    </reaction>
</comment>
<dbReference type="InterPro" id="IPR033704">
    <property type="entry name" value="dUTPase_trimeric"/>
</dbReference>